<evidence type="ECO:0000313" key="2">
    <source>
        <dbReference type="EMBL" id="KAF8900872.1"/>
    </source>
</evidence>
<protein>
    <submittedName>
        <fullName evidence="2">P-loop containing nucleoside triphosphate hydrolase protein</fullName>
    </submittedName>
</protein>
<dbReference type="AlphaFoldDB" id="A0A9P5NN44"/>
<dbReference type="PROSITE" id="PS51192">
    <property type="entry name" value="HELICASE_ATP_BIND_1"/>
    <property type="match status" value="1"/>
</dbReference>
<keyword evidence="3" id="KW-1185">Reference proteome</keyword>
<name>A0A9P5NN44_GYMJU</name>
<dbReference type="Pfam" id="PF00270">
    <property type="entry name" value="DEAD"/>
    <property type="match status" value="1"/>
</dbReference>
<feature type="domain" description="Helicase ATP-binding" evidence="1">
    <location>
        <begin position="25"/>
        <end position="129"/>
    </location>
</feature>
<evidence type="ECO:0000313" key="3">
    <source>
        <dbReference type="Proteomes" id="UP000724874"/>
    </source>
</evidence>
<keyword evidence="2" id="KW-0378">Hydrolase</keyword>
<evidence type="ECO:0000259" key="1">
    <source>
        <dbReference type="PROSITE" id="PS51192"/>
    </source>
</evidence>
<dbReference type="SUPFAM" id="SSF52540">
    <property type="entry name" value="P-loop containing nucleoside triphosphate hydrolases"/>
    <property type="match status" value="1"/>
</dbReference>
<comment type="caution">
    <text evidence="2">The sequence shown here is derived from an EMBL/GenBank/DDBJ whole genome shotgun (WGS) entry which is preliminary data.</text>
</comment>
<proteinExistence type="predicted"/>
<sequence>SIKEIRDLVQAKLGKHPCWLQIQITLALHAGKDVVGCAKTGAGKTLSFWIPLLMALEEGQDKMTFVVTPLNLLGKQNVAELEKASLNGIAVSAKNANTQTFKDIEEGKYHVVIINPELLMRCPEVEKMW</sequence>
<dbReference type="InterPro" id="IPR011545">
    <property type="entry name" value="DEAD/DEAH_box_helicase_dom"/>
</dbReference>
<dbReference type="InterPro" id="IPR014001">
    <property type="entry name" value="Helicase_ATP-bd"/>
</dbReference>
<dbReference type="Proteomes" id="UP000724874">
    <property type="component" value="Unassembled WGS sequence"/>
</dbReference>
<feature type="non-terminal residue" evidence="2">
    <location>
        <position position="129"/>
    </location>
</feature>
<feature type="non-terminal residue" evidence="2">
    <location>
        <position position="1"/>
    </location>
</feature>
<accession>A0A9P5NN44</accession>
<dbReference type="OrthoDB" id="10261556at2759"/>
<reference evidence="2" key="1">
    <citation type="submission" date="2020-11" db="EMBL/GenBank/DDBJ databases">
        <authorList>
            <consortium name="DOE Joint Genome Institute"/>
            <person name="Ahrendt S."/>
            <person name="Riley R."/>
            <person name="Andreopoulos W."/>
            <person name="LaButti K."/>
            <person name="Pangilinan J."/>
            <person name="Ruiz-duenas F.J."/>
            <person name="Barrasa J.M."/>
            <person name="Sanchez-Garcia M."/>
            <person name="Camarero S."/>
            <person name="Miyauchi S."/>
            <person name="Serrano A."/>
            <person name="Linde D."/>
            <person name="Babiker R."/>
            <person name="Drula E."/>
            <person name="Ayuso-Fernandez I."/>
            <person name="Pacheco R."/>
            <person name="Padilla G."/>
            <person name="Ferreira P."/>
            <person name="Barriuso J."/>
            <person name="Kellner H."/>
            <person name="Castanera R."/>
            <person name="Alfaro M."/>
            <person name="Ramirez L."/>
            <person name="Pisabarro A.G."/>
            <person name="Kuo A."/>
            <person name="Tritt A."/>
            <person name="Lipzen A."/>
            <person name="He G."/>
            <person name="Yan M."/>
            <person name="Ng V."/>
            <person name="Cullen D."/>
            <person name="Martin F."/>
            <person name="Rosso M.-N."/>
            <person name="Henrissat B."/>
            <person name="Hibbett D."/>
            <person name="Martinez A.T."/>
            <person name="Grigoriev I.V."/>
        </authorList>
    </citation>
    <scope>NUCLEOTIDE SEQUENCE</scope>
    <source>
        <strain evidence="2">AH 44721</strain>
    </source>
</reference>
<dbReference type="GO" id="GO:0016787">
    <property type="term" value="F:hydrolase activity"/>
    <property type="evidence" value="ECO:0007669"/>
    <property type="project" value="UniProtKB-KW"/>
</dbReference>
<dbReference type="EMBL" id="JADNYJ010000045">
    <property type="protein sequence ID" value="KAF8900872.1"/>
    <property type="molecule type" value="Genomic_DNA"/>
</dbReference>
<gene>
    <name evidence="2" type="ORF">CPB84DRAFT_1628596</name>
</gene>
<organism evidence="2 3">
    <name type="scientific">Gymnopilus junonius</name>
    <name type="common">Spectacular rustgill mushroom</name>
    <name type="synonym">Gymnopilus spectabilis subsp. junonius</name>
    <dbReference type="NCBI Taxonomy" id="109634"/>
    <lineage>
        <taxon>Eukaryota</taxon>
        <taxon>Fungi</taxon>
        <taxon>Dikarya</taxon>
        <taxon>Basidiomycota</taxon>
        <taxon>Agaricomycotina</taxon>
        <taxon>Agaricomycetes</taxon>
        <taxon>Agaricomycetidae</taxon>
        <taxon>Agaricales</taxon>
        <taxon>Agaricineae</taxon>
        <taxon>Hymenogastraceae</taxon>
        <taxon>Gymnopilus</taxon>
    </lineage>
</organism>
<dbReference type="Gene3D" id="3.40.50.300">
    <property type="entry name" value="P-loop containing nucleotide triphosphate hydrolases"/>
    <property type="match status" value="1"/>
</dbReference>
<dbReference type="GO" id="GO:0003676">
    <property type="term" value="F:nucleic acid binding"/>
    <property type="evidence" value="ECO:0007669"/>
    <property type="project" value="InterPro"/>
</dbReference>
<dbReference type="GO" id="GO:0005524">
    <property type="term" value="F:ATP binding"/>
    <property type="evidence" value="ECO:0007669"/>
    <property type="project" value="InterPro"/>
</dbReference>
<dbReference type="InterPro" id="IPR027417">
    <property type="entry name" value="P-loop_NTPase"/>
</dbReference>